<reference evidence="1 2" key="1">
    <citation type="submission" date="2020-03" db="EMBL/GenBank/DDBJ databases">
        <authorList>
            <person name="Kim M.K."/>
        </authorList>
    </citation>
    <scope>NUCLEOTIDE SEQUENCE [LARGE SCALE GENOMIC DNA]</scope>
    <source>
        <strain evidence="1 2">BT328</strain>
    </source>
</reference>
<dbReference type="Proteomes" id="UP000501802">
    <property type="component" value="Chromosome"/>
</dbReference>
<gene>
    <name evidence="1" type="ORF">G8759_33095</name>
</gene>
<keyword evidence="2" id="KW-1185">Reference proteome</keyword>
<evidence type="ECO:0000313" key="1">
    <source>
        <dbReference type="EMBL" id="QIP17133.1"/>
    </source>
</evidence>
<proteinExistence type="predicted"/>
<accession>A0A6G9AY65</accession>
<sequence>MNTNALVNQTLLVKAEEARRKNEKLVYLELWDVLTELLERPYAELTHEEIVHMDRVARLLHDYEDRLYPAPSK</sequence>
<dbReference type="KEGG" id="spib:G8759_33095"/>
<organism evidence="1 2">
    <name type="scientific">Spirosoma aureum</name>
    <dbReference type="NCBI Taxonomy" id="2692134"/>
    <lineage>
        <taxon>Bacteria</taxon>
        <taxon>Pseudomonadati</taxon>
        <taxon>Bacteroidota</taxon>
        <taxon>Cytophagia</taxon>
        <taxon>Cytophagales</taxon>
        <taxon>Cytophagaceae</taxon>
        <taxon>Spirosoma</taxon>
    </lineage>
</organism>
<protein>
    <submittedName>
        <fullName evidence="1">Uncharacterized protein</fullName>
    </submittedName>
</protein>
<name>A0A6G9AY65_9BACT</name>
<dbReference type="RefSeq" id="WP_167217695.1">
    <property type="nucleotide sequence ID" value="NZ_CP050063.1"/>
</dbReference>
<dbReference type="AlphaFoldDB" id="A0A6G9AY65"/>
<dbReference type="EMBL" id="CP050063">
    <property type="protein sequence ID" value="QIP17133.1"/>
    <property type="molecule type" value="Genomic_DNA"/>
</dbReference>
<evidence type="ECO:0000313" key="2">
    <source>
        <dbReference type="Proteomes" id="UP000501802"/>
    </source>
</evidence>